<feature type="domain" description="BTB" evidence="1">
    <location>
        <begin position="18"/>
        <end position="85"/>
    </location>
</feature>
<dbReference type="Pfam" id="PF00651">
    <property type="entry name" value="BTB"/>
    <property type="match status" value="1"/>
</dbReference>
<dbReference type="Proteomes" id="UP000699042">
    <property type="component" value="Unassembled WGS sequence"/>
</dbReference>
<evidence type="ECO:0000259" key="1">
    <source>
        <dbReference type="PROSITE" id="PS50097"/>
    </source>
</evidence>
<evidence type="ECO:0000313" key="2">
    <source>
        <dbReference type="EMBL" id="KAG7041839.1"/>
    </source>
</evidence>
<proteinExistence type="predicted"/>
<dbReference type="AlphaFoldDB" id="A0A9P7QS52"/>
<protein>
    <submittedName>
        <fullName evidence="2">Btb poz domain-containing protein</fullName>
    </submittedName>
</protein>
<sequence>MGNFRDLDAKLLKSGEFSDCQVKCDGKTWNCHKSILCMRSDYFRSSLGKDWPGGKTGVVEITDFTAEQMDWIISYIYTGEFNFDSAQKTNTILNTAVQLWTLGDYFLVPNLCFCVESKLDELKGRTNAFVPCPQDWLKVGRLIYTDYNEVDKIHILKVKFLELTLENPYTRKHNLQMPEFKTLCKERPNFGNDCMMKLVGDCIQRLW</sequence>
<dbReference type="OrthoDB" id="6359816at2759"/>
<dbReference type="SMART" id="SM00225">
    <property type="entry name" value="BTB"/>
    <property type="match status" value="1"/>
</dbReference>
<keyword evidence="3" id="KW-1185">Reference proteome</keyword>
<name>A0A9P7QS52_9PEZI</name>
<organism evidence="2 3">
    <name type="scientific">Colletotrichum scovillei</name>
    <dbReference type="NCBI Taxonomy" id="1209932"/>
    <lineage>
        <taxon>Eukaryota</taxon>
        <taxon>Fungi</taxon>
        <taxon>Dikarya</taxon>
        <taxon>Ascomycota</taxon>
        <taxon>Pezizomycotina</taxon>
        <taxon>Sordariomycetes</taxon>
        <taxon>Hypocreomycetidae</taxon>
        <taxon>Glomerellales</taxon>
        <taxon>Glomerellaceae</taxon>
        <taxon>Colletotrichum</taxon>
        <taxon>Colletotrichum acutatum species complex</taxon>
    </lineage>
</organism>
<dbReference type="SUPFAM" id="SSF54695">
    <property type="entry name" value="POZ domain"/>
    <property type="match status" value="1"/>
</dbReference>
<dbReference type="Gene3D" id="3.30.710.10">
    <property type="entry name" value="Potassium Channel Kv1.1, Chain A"/>
    <property type="match status" value="1"/>
</dbReference>
<dbReference type="InterPro" id="IPR011333">
    <property type="entry name" value="SKP1/BTB/POZ_sf"/>
</dbReference>
<dbReference type="PROSITE" id="PS50097">
    <property type="entry name" value="BTB"/>
    <property type="match status" value="1"/>
</dbReference>
<dbReference type="InterPro" id="IPR000210">
    <property type="entry name" value="BTB/POZ_dom"/>
</dbReference>
<gene>
    <name evidence="2" type="ORF">JMJ77_012355</name>
</gene>
<dbReference type="EMBL" id="JAESDN010000014">
    <property type="protein sequence ID" value="KAG7041839.1"/>
    <property type="molecule type" value="Genomic_DNA"/>
</dbReference>
<evidence type="ECO:0000313" key="3">
    <source>
        <dbReference type="Proteomes" id="UP000699042"/>
    </source>
</evidence>
<dbReference type="CDD" id="cd18186">
    <property type="entry name" value="BTB_POZ_ZBTB_KLHL-like"/>
    <property type="match status" value="1"/>
</dbReference>
<dbReference type="PANTHER" id="PTHR24413">
    <property type="entry name" value="SPECKLE-TYPE POZ PROTEIN"/>
    <property type="match status" value="1"/>
</dbReference>
<comment type="caution">
    <text evidence="2">The sequence shown here is derived from an EMBL/GenBank/DDBJ whole genome shotgun (WGS) entry which is preliminary data.</text>
</comment>
<reference evidence="2" key="1">
    <citation type="submission" date="2021-05" db="EMBL/GenBank/DDBJ databases">
        <title>Comparative genomics of three Colletotrichum scovillei strains and genetic complementation revealed genes involved fungal growth and virulence on chili pepper.</title>
        <authorList>
            <person name="Hsieh D.-K."/>
            <person name="Chuang S.-C."/>
            <person name="Chen C.-Y."/>
            <person name="Chao Y.-T."/>
            <person name="Lu M.-Y.J."/>
            <person name="Lee M.-H."/>
            <person name="Shih M.-C."/>
        </authorList>
    </citation>
    <scope>NUCLEOTIDE SEQUENCE</scope>
    <source>
        <strain evidence="2">Coll-153</strain>
    </source>
</reference>
<accession>A0A9P7QS52</accession>